<dbReference type="GO" id="GO:0005737">
    <property type="term" value="C:cytoplasm"/>
    <property type="evidence" value="ECO:0007669"/>
    <property type="project" value="TreeGrafter"/>
</dbReference>
<accession>A0A8C0BSK8</accession>
<keyword evidence="3" id="KW-0479">Metal-binding</keyword>
<reference evidence="5" key="2">
    <citation type="submission" date="2025-09" db="UniProtKB">
        <authorList>
            <consortium name="Ensembl"/>
        </authorList>
    </citation>
    <scope>IDENTIFICATION</scope>
</reference>
<evidence type="ECO:0000256" key="3">
    <source>
        <dbReference type="ARBA" id="ARBA00022723"/>
    </source>
</evidence>
<keyword evidence="6" id="KW-1185">Reference proteome</keyword>
<keyword evidence="4" id="KW-0408">Iron</keyword>
<comment type="similarity">
    <text evidence="2">Belongs to the cytochrome P450 family.</text>
</comment>
<name>A0A8C0BSK8_9AVES</name>
<dbReference type="GO" id="GO:0016712">
    <property type="term" value="F:oxidoreductase activity, acting on paired donors, with incorporation or reduction of molecular oxygen, reduced flavin or flavoprotein as one donor, and incorporation of one atom of oxygen"/>
    <property type="evidence" value="ECO:0007669"/>
    <property type="project" value="TreeGrafter"/>
</dbReference>
<comment type="cofactor">
    <cofactor evidence="1">
        <name>heme</name>
        <dbReference type="ChEBI" id="CHEBI:30413"/>
    </cofactor>
</comment>
<dbReference type="InterPro" id="IPR036396">
    <property type="entry name" value="Cyt_P450_sf"/>
</dbReference>
<dbReference type="AlphaFoldDB" id="A0A8C0BSK8"/>
<protein>
    <submittedName>
        <fullName evidence="5">Uncharacterized protein</fullName>
    </submittedName>
</protein>
<organism evidence="5 6">
    <name type="scientific">Buteo japonicus</name>
    <dbReference type="NCBI Taxonomy" id="224669"/>
    <lineage>
        <taxon>Eukaryota</taxon>
        <taxon>Metazoa</taxon>
        <taxon>Chordata</taxon>
        <taxon>Craniata</taxon>
        <taxon>Vertebrata</taxon>
        <taxon>Euteleostomi</taxon>
        <taxon>Archelosauria</taxon>
        <taxon>Archosauria</taxon>
        <taxon>Dinosauria</taxon>
        <taxon>Saurischia</taxon>
        <taxon>Theropoda</taxon>
        <taxon>Coelurosauria</taxon>
        <taxon>Aves</taxon>
        <taxon>Neognathae</taxon>
        <taxon>Neoaves</taxon>
        <taxon>Telluraves</taxon>
        <taxon>Accipitrimorphae</taxon>
        <taxon>Accipitriformes</taxon>
        <taxon>Accipitridae</taxon>
        <taxon>Accipitrinae</taxon>
        <taxon>Buteo</taxon>
    </lineage>
</organism>
<dbReference type="Ensembl" id="ENSBJAT00000021381.1">
    <property type="protein sequence ID" value="ENSBJAP00000020795.1"/>
    <property type="gene ID" value="ENSBJAG00000013596.1"/>
</dbReference>
<proteinExistence type="inferred from homology"/>
<dbReference type="PANTHER" id="PTHR24300">
    <property type="entry name" value="CYTOCHROME P450 508A4-RELATED"/>
    <property type="match status" value="1"/>
</dbReference>
<dbReference type="GO" id="GO:0020037">
    <property type="term" value="F:heme binding"/>
    <property type="evidence" value="ECO:0007669"/>
    <property type="project" value="InterPro"/>
</dbReference>
<dbReference type="SUPFAM" id="SSF48264">
    <property type="entry name" value="Cytochrome P450"/>
    <property type="match status" value="1"/>
</dbReference>
<reference evidence="5" key="1">
    <citation type="submission" date="2025-08" db="UniProtKB">
        <authorList>
            <consortium name="Ensembl"/>
        </authorList>
    </citation>
    <scope>IDENTIFICATION</scope>
</reference>
<dbReference type="GO" id="GO:0005506">
    <property type="term" value="F:iron ion binding"/>
    <property type="evidence" value="ECO:0007669"/>
    <property type="project" value="InterPro"/>
</dbReference>
<evidence type="ECO:0000256" key="1">
    <source>
        <dbReference type="ARBA" id="ARBA00001971"/>
    </source>
</evidence>
<dbReference type="InterPro" id="IPR001128">
    <property type="entry name" value="Cyt_P450"/>
</dbReference>
<dbReference type="GO" id="GO:0006805">
    <property type="term" value="P:xenobiotic metabolic process"/>
    <property type="evidence" value="ECO:0007669"/>
    <property type="project" value="TreeGrafter"/>
</dbReference>
<dbReference type="PRINTS" id="PR00385">
    <property type="entry name" value="P450"/>
</dbReference>
<dbReference type="Pfam" id="PF00067">
    <property type="entry name" value="p450"/>
    <property type="match status" value="1"/>
</dbReference>
<evidence type="ECO:0000313" key="6">
    <source>
        <dbReference type="Proteomes" id="UP000694555"/>
    </source>
</evidence>
<evidence type="ECO:0000256" key="2">
    <source>
        <dbReference type="ARBA" id="ARBA00010617"/>
    </source>
</evidence>
<dbReference type="Gene3D" id="1.10.630.10">
    <property type="entry name" value="Cytochrome P450"/>
    <property type="match status" value="1"/>
</dbReference>
<dbReference type="PRINTS" id="PR00463">
    <property type="entry name" value="EP450I"/>
</dbReference>
<dbReference type="Proteomes" id="UP000694555">
    <property type="component" value="Unplaced"/>
</dbReference>
<dbReference type="InterPro" id="IPR050182">
    <property type="entry name" value="Cytochrome_P450_fam2"/>
</dbReference>
<dbReference type="GO" id="GO:0006082">
    <property type="term" value="P:organic acid metabolic process"/>
    <property type="evidence" value="ECO:0007669"/>
    <property type="project" value="TreeGrafter"/>
</dbReference>
<dbReference type="PANTHER" id="PTHR24300:SF291">
    <property type="entry name" value="CYTOCHROME P450 2W1"/>
    <property type="match status" value="1"/>
</dbReference>
<dbReference type="InterPro" id="IPR002401">
    <property type="entry name" value="Cyt_P450_E_grp-I"/>
</dbReference>
<sequence length="154" mass="17539">MEKNKKDSLFHDDNLIASILDLVMAGTETIATTLQWAILLMMKYPEIQKKVQEEIGRTVQAGNWATYEDRKNMPFTNAVLHEVQRFITLLPHVPRCTAVDTHFRGYFLPKVGNCCISETRHPPHFCYTFTSFMPSCTFLPGYNCNPITHLSAAG</sequence>
<evidence type="ECO:0000313" key="5">
    <source>
        <dbReference type="Ensembl" id="ENSBJAP00000020795.1"/>
    </source>
</evidence>
<evidence type="ECO:0000256" key="4">
    <source>
        <dbReference type="ARBA" id="ARBA00023004"/>
    </source>
</evidence>